<sequence>MLRIRWNIIYLQLVLVPTVAAFITSPSKRTAIFPSARETEMRAGPISRLRMSKDDSEQLTSALARIDKEFQLTVRSSKRPTGGLAGWTKLFLDPSESESGEAENGNGNENEEFVYLLEPPSNPSIVISFIGGAGLGQFPHIAYSEFLSRISKRLNAAIIAAPYPVSLNHFELSKMTGEALRRGLIQCENNAGFAYPQSLPHFFLSHSLGGKLLAIALAASGVRDLAGIGLMSYNNFGFKDTLSMVKSFADDFDNGDGDGDGNGFGAQAGFGGQPQSAMFDQVLEFAGQTVDMLGFEFTPSPEDMDRIVNMKYGTDLQKKTRLFVFDEDNLDSSDGFLKATDNGPSVSSLRGKHLSPVFIKLGVDDLDIPDEYRQFASDATNGFQSASFGDEEAMNLAVDAVYDWILGKDPPSPAMLSGDEISA</sequence>
<dbReference type="InterPro" id="IPR010765">
    <property type="entry name" value="DUF1350"/>
</dbReference>
<evidence type="ECO:0000313" key="2">
    <source>
        <dbReference type="EMBL" id="CAE0468418.1"/>
    </source>
</evidence>
<dbReference type="AlphaFoldDB" id="A0A7S3Q8M5"/>
<proteinExistence type="predicted"/>
<gene>
    <name evidence="2" type="ORF">CDEB00056_LOCUS13271</name>
</gene>
<feature type="chain" id="PRO_5031035133" evidence="1">
    <location>
        <begin position="22"/>
        <end position="423"/>
    </location>
</feature>
<dbReference type="PANTHER" id="PTHR34127:SF1">
    <property type="entry name" value="OS04G0405600 PROTEIN"/>
    <property type="match status" value="1"/>
</dbReference>
<evidence type="ECO:0000256" key="1">
    <source>
        <dbReference type="SAM" id="SignalP"/>
    </source>
</evidence>
<protein>
    <submittedName>
        <fullName evidence="2">Uncharacterized protein</fullName>
    </submittedName>
</protein>
<reference evidence="2" key="1">
    <citation type="submission" date="2021-01" db="EMBL/GenBank/DDBJ databases">
        <authorList>
            <person name="Corre E."/>
            <person name="Pelletier E."/>
            <person name="Niang G."/>
            <person name="Scheremetjew M."/>
            <person name="Finn R."/>
            <person name="Kale V."/>
            <person name="Holt S."/>
            <person name="Cochrane G."/>
            <person name="Meng A."/>
            <person name="Brown T."/>
            <person name="Cohen L."/>
        </authorList>
    </citation>
    <scope>NUCLEOTIDE SEQUENCE</scope>
    <source>
        <strain evidence="2">MM31A-1</strain>
    </source>
</reference>
<dbReference type="Pfam" id="PF07082">
    <property type="entry name" value="DUF1350"/>
    <property type="match status" value="1"/>
</dbReference>
<dbReference type="PANTHER" id="PTHR34127">
    <property type="entry name" value="OS04G0405600 PROTEIN"/>
    <property type="match status" value="1"/>
</dbReference>
<accession>A0A7S3Q8M5</accession>
<feature type="signal peptide" evidence="1">
    <location>
        <begin position="1"/>
        <end position="21"/>
    </location>
</feature>
<organism evidence="2">
    <name type="scientific">Chaetoceros debilis</name>
    <dbReference type="NCBI Taxonomy" id="122233"/>
    <lineage>
        <taxon>Eukaryota</taxon>
        <taxon>Sar</taxon>
        <taxon>Stramenopiles</taxon>
        <taxon>Ochrophyta</taxon>
        <taxon>Bacillariophyta</taxon>
        <taxon>Coscinodiscophyceae</taxon>
        <taxon>Chaetocerotophycidae</taxon>
        <taxon>Chaetocerotales</taxon>
        <taxon>Chaetocerotaceae</taxon>
        <taxon>Chaetoceros</taxon>
    </lineage>
</organism>
<dbReference type="EMBL" id="HBIO01017283">
    <property type="protein sequence ID" value="CAE0468418.1"/>
    <property type="molecule type" value="Transcribed_RNA"/>
</dbReference>
<keyword evidence="1" id="KW-0732">Signal</keyword>
<name>A0A7S3Q8M5_9STRA</name>